<dbReference type="OrthoDB" id="167809at2759"/>
<dbReference type="GeneID" id="59293370"/>
<dbReference type="Pfam" id="PF00180">
    <property type="entry name" value="Iso_dh"/>
    <property type="match status" value="1"/>
</dbReference>
<keyword evidence="6" id="KW-1185">Reference proteome</keyword>
<comment type="similarity">
    <text evidence="1">Belongs to the isochorismatase family.</text>
</comment>
<proteinExistence type="inferred from homology"/>
<name>A0A8H6FI01_9LECA</name>
<comment type="caution">
    <text evidence="5">The sequence shown here is derived from an EMBL/GenBank/DDBJ whole genome shotgun (WGS) entry which is preliminary data.</text>
</comment>
<dbReference type="InterPro" id="IPR050272">
    <property type="entry name" value="Isochorismatase-like_hydrls"/>
</dbReference>
<feature type="domain" description="Isopropylmalate dehydrogenase-like" evidence="4">
    <location>
        <begin position="9"/>
        <end position="349"/>
    </location>
</feature>
<dbReference type="InterPro" id="IPR036380">
    <property type="entry name" value="Isochorismatase-like_sf"/>
</dbReference>
<evidence type="ECO:0000313" key="6">
    <source>
        <dbReference type="Proteomes" id="UP000578531"/>
    </source>
</evidence>
<organism evidence="5 6">
    <name type="scientific">Letharia columbiana</name>
    <dbReference type="NCBI Taxonomy" id="112416"/>
    <lineage>
        <taxon>Eukaryota</taxon>
        <taxon>Fungi</taxon>
        <taxon>Dikarya</taxon>
        <taxon>Ascomycota</taxon>
        <taxon>Pezizomycotina</taxon>
        <taxon>Lecanoromycetes</taxon>
        <taxon>OSLEUM clade</taxon>
        <taxon>Lecanoromycetidae</taxon>
        <taxon>Lecanorales</taxon>
        <taxon>Lecanorineae</taxon>
        <taxon>Parmeliaceae</taxon>
        <taxon>Letharia</taxon>
    </lineage>
</organism>
<sequence length="679" mass="75335">MIPKTDILEVGVAVGRGTGPELADVFVKVLNQLARHFSVQVKVYQSSRIYHSYHSLFSAGYDLQHIRDETALDATHYEDFCRKQAAQGTNVIFRTAFTAQSLYLVRQHLEAVKVEHFHKQSAEILLIRDQAQGFYTGSNTYSLDAVAVSRSCQFDKAIFNRIVTYSLSRARRCWGENTKIDSLTLVYKHHLFDGIFDVWAREWSQEHGLPIQFIQPDTMNRNILAFGVQGHQLIIAGNEYADIMEVLFLDMFGQGVQETSYSENVYLSPATSELVEYQTVHGSADDLTGKGIVNPSATLKAAATILERHGRCKGVESNMNNAIETMAQQKNCTPDQGGTSTTAAYVSAILHHLANLYSQPTTLSLAPRPSPIPTTPEVLPPNPHLPTLGLKTALLIIDFQQDFAASINASSPSLPTITNNISRLLSHIRTAQTQALPSPSPNPTSTSSPSIKDIEPIHIRFLSPPSHHPTPWTTRSARPANCVPGTPGAAFIPPIAPLPTERVFDKHALFDPFLLPAFERHLRARGIRHLILAGLYGDVCVDATARSGFQKGFWISVMKGCVGTLRAGVAEWESFAEEVYGARMVSVEELGVGAGGRGEGEALARFGDWATLGVRLEVGGWGKRRDCHFLKIDHFLSRENATNVHCVERLMQDWLSTRNHELVYFPRQQLLDLYRHRHG</sequence>
<dbReference type="PANTHER" id="PTHR43540:SF1">
    <property type="entry name" value="ISOCHORISMATASE HYDROLASE"/>
    <property type="match status" value="1"/>
</dbReference>
<comment type="similarity">
    <text evidence="2">Belongs to the isocitrate and isopropylmalate dehydrogenases family.</text>
</comment>
<dbReference type="AlphaFoldDB" id="A0A8H6FI01"/>
<dbReference type="InterPro" id="IPR024084">
    <property type="entry name" value="IsoPropMal-DH-like_dom"/>
</dbReference>
<dbReference type="Gene3D" id="3.40.50.850">
    <property type="entry name" value="Isochorismatase-like"/>
    <property type="match status" value="1"/>
</dbReference>
<evidence type="ECO:0000259" key="4">
    <source>
        <dbReference type="SMART" id="SM01329"/>
    </source>
</evidence>
<dbReference type="RefSeq" id="XP_037159524.1">
    <property type="nucleotide sequence ID" value="XM_037313607.1"/>
</dbReference>
<gene>
    <name evidence="5" type="ORF">HO173_011728</name>
</gene>
<dbReference type="Gene3D" id="3.40.718.10">
    <property type="entry name" value="Isopropylmalate Dehydrogenase"/>
    <property type="match status" value="1"/>
</dbReference>
<evidence type="ECO:0000256" key="3">
    <source>
        <dbReference type="ARBA" id="ARBA00022801"/>
    </source>
</evidence>
<dbReference type="InterPro" id="IPR000868">
    <property type="entry name" value="Isochorismatase-like_dom"/>
</dbReference>
<evidence type="ECO:0000256" key="1">
    <source>
        <dbReference type="ARBA" id="ARBA00006336"/>
    </source>
</evidence>
<dbReference type="Proteomes" id="UP000578531">
    <property type="component" value="Unassembled WGS sequence"/>
</dbReference>
<dbReference type="SMART" id="SM01329">
    <property type="entry name" value="Iso_dh"/>
    <property type="match status" value="1"/>
</dbReference>
<dbReference type="PANTHER" id="PTHR43540">
    <property type="entry name" value="PEROXYUREIDOACRYLATE/UREIDOACRYLATE AMIDOHYDROLASE-RELATED"/>
    <property type="match status" value="1"/>
</dbReference>
<accession>A0A8H6FI01</accession>
<dbReference type="SUPFAM" id="SSF53659">
    <property type="entry name" value="Isocitrate/Isopropylmalate dehydrogenase-like"/>
    <property type="match status" value="1"/>
</dbReference>
<dbReference type="Pfam" id="PF00857">
    <property type="entry name" value="Isochorismatase"/>
    <property type="match status" value="1"/>
</dbReference>
<dbReference type="CDD" id="cd00431">
    <property type="entry name" value="cysteine_hydrolases"/>
    <property type="match status" value="1"/>
</dbReference>
<keyword evidence="3" id="KW-0378">Hydrolase</keyword>
<reference evidence="5 6" key="1">
    <citation type="journal article" date="2020" name="Genomics">
        <title>Complete, high-quality genomes from long-read metagenomic sequencing of two wolf lichen thalli reveals enigmatic genome architecture.</title>
        <authorList>
            <person name="McKenzie S.K."/>
            <person name="Walston R.F."/>
            <person name="Allen J.L."/>
        </authorList>
    </citation>
    <scope>NUCLEOTIDE SEQUENCE [LARGE SCALE GENOMIC DNA]</scope>
    <source>
        <strain evidence="5">WasteWater2</strain>
    </source>
</reference>
<evidence type="ECO:0000256" key="2">
    <source>
        <dbReference type="ARBA" id="ARBA00007769"/>
    </source>
</evidence>
<dbReference type="SUPFAM" id="SSF52499">
    <property type="entry name" value="Isochorismatase-like hydrolases"/>
    <property type="match status" value="1"/>
</dbReference>
<dbReference type="GO" id="GO:0016787">
    <property type="term" value="F:hydrolase activity"/>
    <property type="evidence" value="ECO:0007669"/>
    <property type="project" value="UniProtKB-KW"/>
</dbReference>
<protein>
    <recommendedName>
        <fullName evidence="4">Isopropylmalate dehydrogenase-like domain-containing protein</fullName>
    </recommendedName>
</protein>
<evidence type="ECO:0000313" key="5">
    <source>
        <dbReference type="EMBL" id="KAF6228709.1"/>
    </source>
</evidence>
<dbReference type="EMBL" id="JACCJC010000075">
    <property type="protein sequence ID" value="KAF6228709.1"/>
    <property type="molecule type" value="Genomic_DNA"/>
</dbReference>